<dbReference type="PIRSF" id="PIRSF015417">
    <property type="entry name" value="T31B5_30_vWA"/>
    <property type="match status" value="1"/>
</dbReference>
<accession>A0A835IHT7</accession>
<proteinExistence type="predicted"/>
<name>A0A835IHT7_9MAGN</name>
<dbReference type="Proteomes" id="UP000631114">
    <property type="component" value="Unassembled WGS sequence"/>
</dbReference>
<keyword evidence="3" id="KW-1185">Reference proteome</keyword>
<protein>
    <recommendedName>
        <fullName evidence="1">DUF2828 domain-containing protein</fullName>
    </recommendedName>
</protein>
<dbReference type="InterPro" id="IPR011205">
    <property type="entry name" value="UCP015417_vWA"/>
</dbReference>
<dbReference type="InterPro" id="IPR058580">
    <property type="entry name" value="DUF2828"/>
</dbReference>
<dbReference type="PANTHER" id="PTHR31373">
    <property type="entry name" value="OS06G0652100 PROTEIN"/>
    <property type="match status" value="1"/>
</dbReference>
<gene>
    <name evidence="2" type="ORF">IFM89_035295</name>
</gene>
<dbReference type="AlphaFoldDB" id="A0A835IHT7"/>
<comment type="caution">
    <text evidence="2">The sequence shown here is derived from an EMBL/GenBank/DDBJ whole genome shotgun (WGS) entry which is preliminary data.</text>
</comment>
<feature type="domain" description="DUF2828" evidence="1">
    <location>
        <begin position="4"/>
        <end position="122"/>
    </location>
</feature>
<dbReference type="Pfam" id="PF11443">
    <property type="entry name" value="DUF2828"/>
    <property type="match status" value="1"/>
</dbReference>
<sequence>MGFTKNQSPTSLTSGNPCVDFFFHIRSYSLVQRLEAAWKHNDWTALKLICHLRGVRGTWKSDKEGFYAAALWLHKHHPRTLACNVKSIPEFGYSKDLPELLYRILGGSEVRRAAREESQRRKKRIRMPKAV</sequence>
<evidence type="ECO:0000259" key="1">
    <source>
        <dbReference type="Pfam" id="PF11443"/>
    </source>
</evidence>
<dbReference type="PANTHER" id="PTHR31373:SF17">
    <property type="entry name" value="OS06G0652100 PROTEIN"/>
    <property type="match status" value="1"/>
</dbReference>
<reference evidence="2 3" key="1">
    <citation type="submission" date="2020-10" db="EMBL/GenBank/DDBJ databases">
        <title>The Coptis chinensis genome and diversification of protoberbering-type alkaloids.</title>
        <authorList>
            <person name="Wang B."/>
            <person name="Shu S."/>
            <person name="Song C."/>
            <person name="Liu Y."/>
        </authorList>
    </citation>
    <scope>NUCLEOTIDE SEQUENCE [LARGE SCALE GENOMIC DNA]</scope>
    <source>
        <strain evidence="2">HL-2020</strain>
        <tissue evidence="2">Leaf</tissue>
    </source>
</reference>
<dbReference type="OrthoDB" id="1934832at2759"/>
<organism evidence="2 3">
    <name type="scientific">Coptis chinensis</name>
    <dbReference type="NCBI Taxonomy" id="261450"/>
    <lineage>
        <taxon>Eukaryota</taxon>
        <taxon>Viridiplantae</taxon>
        <taxon>Streptophyta</taxon>
        <taxon>Embryophyta</taxon>
        <taxon>Tracheophyta</taxon>
        <taxon>Spermatophyta</taxon>
        <taxon>Magnoliopsida</taxon>
        <taxon>Ranunculales</taxon>
        <taxon>Ranunculaceae</taxon>
        <taxon>Coptidoideae</taxon>
        <taxon>Coptis</taxon>
    </lineage>
</organism>
<dbReference type="EMBL" id="JADFTS010000003">
    <property type="protein sequence ID" value="KAF9617314.1"/>
    <property type="molecule type" value="Genomic_DNA"/>
</dbReference>
<evidence type="ECO:0000313" key="3">
    <source>
        <dbReference type="Proteomes" id="UP000631114"/>
    </source>
</evidence>
<evidence type="ECO:0000313" key="2">
    <source>
        <dbReference type="EMBL" id="KAF9617314.1"/>
    </source>
</evidence>